<organism evidence="2 3">
    <name type="scientific">Exilibacterium tricleocarpae</name>
    <dbReference type="NCBI Taxonomy" id="2591008"/>
    <lineage>
        <taxon>Bacteria</taxon>
        <taxon>Pseudomonadati</taxon>
        <taxon>Pseudomonadota</taxon>
        <taxon>Gammaproteobacteria</taxon>
        <taxon>Cellvibrionales</taxon>
        <taxon>Cellvibrionaceae</taxon>
        <taxon>Exilibacterium</taxon>
    </lineage>
</organism>
<feature type="transmembrane region" description="Helical" evidence="1">
    <location>
        <begin position="81"/>
        <end position="106"/>
    </location>
</feature>
<feature type="transmembrane region" description="Helical" evidence="1">
    <location>
        <begin position="169"/>
        <end position="191"/>
    </location>
</feature>
<gene>
    <name evidence="2" type="ORF">FKG94_06910</name>
</gene>
<dbReference type="Proteomes" id="UP000319732">
    <property type="component" value="Unassembled WGS sequence"/>
</dbReference>
<dbReference type="EMBL" id="VHSG01000007">
    <property type="protein sequence ID" value="TQV82466.1"/>
    <property type="molecule type" value="Genomic_DNA"/>
</dbReference>
<keyword evidence="1" id="KW-0472">Membrane</keyword>
<proteinExistence type="predicted"/>
<evidence type="ECO:0000313" key="3">
    <source>
        <dbReference type="Proteomes" id="UP000319732"/>
    </source>
</evidence>
<name>A0A545TZ25_9GAMM</name>
<comment type="caution">
    <text evidence="2">The sequence shown here is derived from an EMBL/GenBank/DDBJ whole genome shotgun (WGS) entry which is preliminary data.</text>
</comment>
<feature type="transmembrane region" description="Helical" evidence="1">
    <location>
        <begin position="48"/>
        <end position="69"/>
    </location>
</feature>
<sequence length="227" mass="25080">MTSRQNALWFSACAAFLSAVTTFLLWYLPRQYASPANFEEAVALHQNAFYMARLWVNYIHVFLALAAYAGVTYLCYRRAPVLALAGFIAFAFWAFAEALGVAINIWGVNELWRAGYAGADSETQTLIRTSINTFTGIWEGLFFVVLTTFLIGTLSLGMALWHGDTLQRALAILFLLAGPLTLIIMLDGYFGASLSPWIAWSYPVLQPLSHALMGGWLARAAYRAGLA</sequence>
<keyword evidence="1" id="KW-0812">Transmembrane</keyword>
<feature type="transmembrane region" description="Helical" evidence="1">
    <location>
        <begin position="197"/>
        <end position="218"/>
    </location>
</feature>
<protein>
    <recommendedName>
        <fullName evidence="4">DUF4386 family protein</fullName>
    </recommendedName>
</protein>
<evidence type="ECO:0008006" key="4">
    <source>
        <dbReference type="Google" id="ProtNLM"/>
    </source>
</evidence>
<keyword evidence="1" id="KW-1133">Transmembrane helix</keyword>
<accession>A0A545TZ25</accession>
<dbReference type="AlphaFoldDB" id="A0A545TZ25"/>
<feature type="transmembrane region" description="Helical" evidence="1">
    <location>
        <begin position="140"/>
        <end position="162"/>
    </location>
</feature>
<evidence type="ECO:0000256" key="1">
    <source>
        <dbReference type="SAM" id="Phobius"/>
    </source>
</evidence>
<evidence type="ECO:0000313" key="2">
    <source>
        <dbReference type="EMBL" id="TQV82466.1"/>
    </source>
</evidence>
<dbReference type="OrthoDB" id="1492346at2"/>
<keyword evidence="3" id="KW-1185">Reference proteome</keyword>
<dbReference type="RefSeq" id="WP_142903482.1">
    <property type="nucleotide sequence ID" value="NZ_ML660090.1"/>
</dbReference>
<reference evidence="2 3" key="1">
    <citation type="submission" date="2019-06" db="EMBL/GenBank/DDBJ databases">
        <title>Whole genome sequence for Cellvibrionaceae sp. R142.</title>
        <authorList>
            <person name="Wang G."/>
        </authorList>
    </citation>
    <scope>NUCLEOTIDE SEQUENCE [LARGE SCALE GENOMIC DNA]</scope>
    <source>
        <strain evidence="2 3">R142</strain>
    </source>
</reference>
<feature type="transmembrane region" description="Helical" evidence="1">
    <location>
        <begin position="7"/>
        <end position="28"/>
    </location>
</feature>